<dbReference type="Proteomes" id="UP000317289">
    <property type="component" value="Unassembled WGS sequence"/>
</dbReference>
<sequence>MEENSVSEELLLSENAKAHLNTIAKWVYIMSIIALTIMIFLILRFIYDDIKMSNWDDVPAGGGVGYILIMEMSRIFYIICSMIFFPLYFLFKFSASLKMALECDDSDSLEMSFKYLKFHYLSIVIVPLCYIAYIFVASIF</sequence>
<evidence type="ECO:0000313" key="3">
    <source>
        <dbReference type="EMBL" id="SMO86141.1"/>
    </source>
</evidence>
<keyword evidence="1" id="KW-1133">Transmembrane helix</keyword>
<dbReference type="RefSeq" id="WP_142451925.1">
    <property type="nucleotide sequence ID" value="NZ_FXTA01000005.1"/>
</dbReference>
<keyword evidence="5" id="KW-1185">Reference proteome</keyword>
<proteinExistence type="predicted"/>
<reference evidence="2 5" key="2">
    <citation type="submission" date="2019-11" db="EMBL/GenBank/DDBJ databases">
        <title>Flavobacterium resistens genome.</title>
        <authorList>
            <person name="Wilson V.M."/>
            <person name="Newman J.D."/>
        </authorList>
    </citation>
    <scope>NUCLEOTIDE SEQUENCE [LARGE SCALE GENOMIC DNA]</scope>
    <source>
        <strain evidence="2 5">DSM 19382</strain>
    </source>
</reference>
<keyword evidence="1" id="KW-0472">Membrane</keyword>
<feature type="transmembrane region" description="Helical" evidence="1">
    <location>
        <begin position="118"/>
        <end position="139"/>
    </location>
</feature>
<dbReference type="EMBL" id="WKKG01000003">
    <property type="protein sequence ID" value="MRX67869.1"/>
    <property type="molecule type" value="Genomic_DNA"/>
</dbReference>
<dbReference type="AlphaFoldDB" id="A0A521ERV0"/>
<dbReference type="EMBL" id="FXTA01000005">
    <property type="protein sequence ID" value="SMO86141.1"/>
    <property type="molecule type" value="Genomic_DNA"/>
</dbReference>
<keyword evidence="1" id="KW-0812">Transmembrane</keyword>
<evidence type="ECO:0000313" key="5">
    <source>
        <dbReference type="Proteomes" id="UP000468990"/>
    </source>
</evidence>
<evidence type="ECO:0000313" key="4">
    <source>
        <dbReference type="Proteomes" id="UP000317289"/>
    </source>
</evidence>
<gene>
    <name evidence="2" type="ORF">GJU42_07840</name>
    <name evidence="3" type="ORF">SAMN06265349_105246</name>
</gene>
<accession>A0A521ERV0</accession>
<dbReference type="OrthoDB" id="1362342at2"/>
<name>A0A521ERV0_9FLAO</name>
<reference evidence="3 4" key="1">
    <citation type="submission" date="2017-05" db="EMBL/GenBank/DDBJ databases">
        <authorList>
            <person name="Varghese N."/>
            <person name="Submissions S."/>
        </authorList>
    </citation>
    <scope>NUCLEOTIDE SEQUENCE [LARGE SCALE GENOMIC DNA]</scope>
    <source>
        <strain evidence="3 4">DSM 19382</strain>
    </source>
</reference>
<feature type="transmembrane region" description="Helical" evidence="1">
    <location>
        <begin position="26"/>
        <end position="47"/>
    </location>
</feature>
<organism evidence="3 4">
    <name type="scientific">Flavobacterium resistens</name>
    <dbReference type="NCBI Taxonomy" id="443612"/>
    <lineage>
        <taxon>Bacteria</taxon>
        <taxon>Pseudomonadati</taxon>
        <taxon>Bacteroidota</taxon>
        <taxon>Flavobacteriia</taxon>
        <taxon>Flavobacteriales</taxon>
        <taxon>Flavobacteriaceae</taxon>
        <taxon>Flavobacterium</taxon>
    </lineage>
</organism>
<evidence type="ECO:0000256" key="1">
    <source>
        <dbReference type="SAM" id="Phobius"/>
    </source>
</evidence>
<evidence type="ECO:0000313" key="2">
    <source>
        <dbReference type="EMBL" id="MRX67869.1"/>
    </source>
</evidence>
<feature type="transmembrane region" description="Helical" evidence="1">
    <location>
        <begin position="67"/>
        <end position="91"/>
    </location>
</feature>
<dbReference type="Proteomes" id="UP000468990">
    <property type="component" value="Unassembled WGS sequence"/>
</dbReference>
<protein>
    <submittedName>
        <fullName evidence="3">Uncharacterized protein</fullName>
    </submittedName>
</protein>